<dbReference type="RefSeq" id="WP_354507193.1">
    <property type="nucleotide sequence ID" value="NZ_JBEPMO010000003.1"/>
</dbReference>
<sequence length="176" mass="19487">MKKILLLAGVATILIGCTNDEELFNGFEQPFSATGYWKLTAMTVETPVDINEDGTASTDFLAESGCYQNEMMQLLPNNTGKLISNSYLNTTVQGTFPDEVTFTTECINELEETLISNYTINEQTISITDAEGTTWNGTLVGNTITFIIPDGQIYMDEEMNIVLQEDLTMVYTKQGT</sequence>
<gene>
    <name evidence="1" type="ORF">ABID46_000744</name>
</gene>
<proteinExistence type="predicted"/>
<keyword evidence="2" id="KW-1185">Reference proteome</keyword>
<evidence type="ECO:0008006" key="3">
    <source>
        <dbReference type="Google" id="ProtNLM"/>
    </source>
</evidence>
<protein>
    <recommendedName>
        <fullName evidence="3">Lipocalin-like domain-containing protein</fullName>
    </recommendedName>
</protein>
<comment type="caution">
    <text evidence="1">The sequence shown here is derived from an EMBL/GenBank/DDBJ whole genome shotgun (WGS) entry which is preliminary data.</text>
</comment>
<evidence type="ECO:0000313" key="2">
    <source>
        <dbReference type="Proteomes" id="UP001549146"/>
    </source>
</evidence>
<evidence type="ECO:0000313" key="1">
    <source>
        <dbReference type="EMBL" id="MET3731177.1"/>
    </source>
</evidence>
<organism evidence="1 2">
    <name type="scientific">Moheibacter stercoris</name>
    <dbReference type="NCBI Taxonomy" id="1628251"/>
    <lineage>
        <taxon>Bacteria</taxon>
        <taxon>Pseudomonadati</taxon>
        <taxon>Bacteroidota</taxon>
        <taxon>Flavobacteriia</taxon>
        <taxon>Flavobacteriales</taxon>
        <taxon>Weeksellaceae</taxon>
        <taxon>Moheibacter</taxon>
    </lineage>
</organism>
<accession>A0ABV2LUG8</accession>
<dbReference type="Proteomes" id="UP001549146">
    <property type="component" value="Unassembled WGS sequence"/>
</dbReference>
<reference evidence="1 2" key="1">
    <citation type="submission" date="2024-06" db="EMBL/GenBank/DDBJ databases">
        <title>Genomic Encyclopedia of Type Strains, Phase IV (KMG-IV): sequencing the most valuable type-strain genomes for metagenomic binning, comparative biology and taxonomic classification.</title>
        <authorList>
            <person name="Goeker M."/>
        </authorList>
    </citation>
    <scope>NUCLEOTIDE SEQUENCE [LARGE SCALE GENOMIC DNA]</scope>
    <source>
        <strain evidence="1 2">DSM 29388</strain>
    </source>
</reference>
<name>A0ABV2LUG8_9FLAO</name>
<dbReference type="PROSITE" id="PS51257">
    <property type="entry name" value="PROKAR_LIPOPROTEIN"/>
    <property type="match status" value="1"/>
</dbReference>
<dbReference type="EMBL" id="JBEPMO010000003">
    <property type="protein sequence ID" value="MET3731177.1"/>
    <property type="molecule type" value="Genomic_DNA"/>
</dbReference>